<dbReference type="Proteomes" id="UP000593571">
    <property type="component" value="Unassembled WGS sequence"/>
</dbReference>
<protein>
    <submittedName>
        <fullName evidence="1">Uncharacterized protein</fullName>
    </submittedName>
</protein>
<proteinExistence type="predicted"/>
<organism evidence="1 2">
    <name type="scientific">Rousettus aegyptiacus</name>
    <name type="common">Egyptian fruit bat</name>
    <name type="synonym">Pteropus aegyptiacus</name>
    <dbReference type="NCBI Taxonomy" id="9407"/>
    <lineage>
        <taxon>Eukaryota</taxon>
        <taxon>Metazoa</taxon>
        <taxon>Chordata</taxon>
        <taxon>Craniata</taxon>
        <taxon>Vertebrata</taxon>
        <taxon>Euteleostomi</taxon>
        <taxon>Mammalia</taxon>
        <taxon>Eutheria</taxon>
        <taxon>Laurasiatheria</taxon>
        <taxon>Chiroptera</taxon>
        <taxon>Yinpterochiroptera</taxon>
        <taxon>Pteropodoidea</taxon>
        <taxon>Pteropodidae</taxon>
        <taxon>Rousettinae</taxon>
        <taxon>Rousettus</taxon>
    </lineage>
</organism>
<comment type="caution">
    <text evidence="1">The sequence shown here is derived from an EMBL/GenBank/DDBJ whole genome shotgun (WGS) entry which is preliminary data.</text>
</comment>
<dbReference type="AlphaFoldDB" id="A0A7J8FK46"/>
<reference evidence="1 2" key="1">
    <citation type="journal article" date="2020" name="Nature">
        <title>Six reference-quality genomes reveal evolution of bat adaptations.</title>
        <authorList>
            <person name="Jebb D."/>
            <person name="Huang Z."/>
            <person name="Pippel M."/>
            <person name="Hughes G.M."/>
            <person name="Lavrichenko K."/>
            <person name="Devanna P."/>
            <person name="Winkler S."/>
            <person name="Jermiin L.S."/>
            <person name="Skirmuntt E.C."/>
            <person name="Katzourakis A."/>
            <person name="Burkitt-Gray L."/>
            <person name="Ray D.A."/>
            <person name="Sullivan K.A.M."/>
            <person name="Roscito J.G."/>
            <person name="Kirilenko B.M."/>
            <person name="Davalos L.M."/>
            <person name="Corthals A.P."/>
            <person name="Power M.L."/>
            <person name="Jones G."/>
            <person name="Ransome R.D."/>
            <person name="Dechmann D.K.N."/>
            <person name="Locatelli A.G."/>
            <person name="Puechmaille S.J."/>
            <person name="Fedrigo O."/>
            <person name="Jarvis E.D."/>
            <person name="Hiller M."/>
            <person name="Vernes S.C."/>
            <person name="Myers E.W."/>
            <person name="Teeling E.C."/>
        </authorList>
    </citation>
    <scope>NUCLEOTIDE SEQUENCE [LARGE SCALE GENOMIC DNA]</scope>
    <source>
        <strain evidence="1">MRouAeg1</strain>
        <tissue evidence="1">Muscle</tissue>
    </source>
</reference>
<sequence>MQELALVRFITVYIALQCPCKGRVIPLRFHVCFMTQDGIGSFPEEEFSDHCFYKSFVLRHWLIGTVIGFSERRDTEAISRKQHLLMPASAHQNPIQRLSPSCNITGSFLQFVIPTQLPRTLVGWQAMKQ</sequence>
<gene>
    <name evidence="1" type="ORF">HJG63_011962</name>
</gene>
<accession>A0A7J8FK46</accession>
<evidence type="ECO:0000313" key="2">
    <source>
        <dbReference type="Proteomes" id="UP000593571"/>
    </source>
</evidence>
<dbReference type="EMBL" id="JACASE010000007">
    <property type="protein sequence ID" value="KAF6447522.1"/>
    <property type="molecule type" value="Genomic_DNA"/>
</dbReference>
<name>A0A7J8FK46_ROUAE</name>
<keyword evidence="2" id="KW-1185">Reference proteome</keyword>
<evidence type="ECO:0000313" key="1">
    <source>
        <dbReference type="EMBL" id="KAF6447522.1"/>
    </source>
</evidence>